<proteinExistence type="predicted"/>
<sequence length="296" mass="32632">MEHFLCHPIYDHYYNFSREASLQRNLPLIFHCTNPQHGGWNFRWGSGSSPHGNWDYRWGLGSGPGGRTWGFGSGNGQSGGGSGFGFGWGGSSSNSSGGHGFYYGGGSGDFGFGYGGGGGGLNFNGRFGFDCGPNPPSQPRSNGQLEQRVNEVGEFYLTTSKKQPNTSKGSSIMKDKGNHQFFAGVLCLLLIELGQITQHKWAWPFMHPVDVEGLGFHDYYEEKRREEEEAEAQLNLQLAQEAAHSKVARDLSNELYELNMHLEELREMLVQKCSSVLLDQSIMGLALVDIKDSVME</sequence>
<keyword evidence="4" id="KW-1185">Reference proteome</keyword>
<dbReference type="SUPFAM" id="SSF47370">
    <property type="entry name" value="Bromodomain"/>
    <property type="match status" value="1"/>
</dbReference>
<name>A0A5J5B9M8_9ASTE</name>
<keyword evidence="1" id="KW-0103">Bromodomain</keyword>
<reference evidence="3 4" key="1">
    <citation type="submission" date="2019-09" db="EMBL/GenBank/DDBJ databases">
        <title>A chromosome-level genome assembly of the Chinese tupelo Nyssa sinensis.</title>
        <authorList>
            <person name="Yang X."/>
            <person name="Kang M."/>
            <person name="Yang Y."/>
            <person name="Xiong H."/>
            <person name="Wang M."/>
            <person name="Zhang Z."/>
            <person name="Wang Z."/>
            <person name="Wu H."/>
            <person name="Ma T."/>
            <person name="Liu J."/>
            <person name="Xi Z."/>
        </authorList>
    </citation>
    <scope>NUCLEOTIDE SEQUENCE [LARGE SCALE GENOMIC DNA]</scope>
    <source>
        <strain evidence="3">J267</strain>
        <tissue evidence="3">Leaf</tissue>
    </source>
</reference>
<protein>
    <submittedName>
        <fullName evidence="3">Uncharacterized protein</fullName>
    </submittedName>
</protein>
<accession>A0A5J5B9M8</accession>
<dbReference type="AlphaFoldDB" id="A0A5J5B9M8"/>
<organism evidence="3 4">
    <name type="scientific">Nyssa sinensis</name>
    <dbReference type="NCBI Taxonomy" id="561372"/>
    <lineage>
        <taxon>Eukaryota</taxon>
        <taxon>Viridiplantae</taxon>
        <taxon>Streptophyta</taxon>
        <taxon>Embryophyta</taxon>
        <taxon>Tracheophyta</taxon>
        <taxon>Spermatophyta</taxon>
        <taxon>Magnoliopsida</taxon>
        <taxon>eudicotyledons</taxon>
        <taxon>Gunneridae</taxon>
        <taxon>Pentapetalae</taxon>
        <taxon>asterids</taxon>
        <taxon>Cornales</taxon>
        <taxon>Nyssaceae</taxon>
        <taxon>Nyssa</taxon>
    </lineage>
</organism>
<evidence type="ECO:0000256" key="2">
    <source>
        <dbReference type="SAM" id="Coils"/>
    </source>
</evidence>
<dbReference type="Proteomes" id="UP000325577">
    <property type="component" value="Linkage Group LG14"/>
</dbReference>
<evidence type="ECO:0000313" key="3">
    <source>
        <dbReference type="EMBL" id="KAA8539344.1"/>
    </source>
</evidence>
<gene>
    <name evidence="3" type="ORF">F0562_026036</name>
</gene>
<feature type="coiled-coil region" evidence="2">
    <location>
        <begin position="220"/>
        <end position="268"/>
    </location>
</feature>
<evidence type="ECO:0000313" key="4">
    <source>
        <dbReference type="Proteomes" id="UP000325577"/>
    </source>
</evidence>
<dbReference type="EMBL" id="CM018037">
    <property type="protein sequence ID" value="KAA8539344.1"/>
    <property type="molecule type" value="Genomic_DNA"/>
</dbReference>
<evidence type="ECO:0000256" key="1">
    <source>
        <dbReference type="ARBA" id="ARBA00023117"/>
    </source>
</evidence>
<keyword evidence="2" id="KW-0175">Coiled coil</keyword>
<dbReference type="OrthoDB" id="21449at2759"/>
<dbReference type="InterPro" id="IPR036427">
    <property type="entry name" value="Bromodomain-like_sf"/>
</dbReference>